<dbReference type="Proteomes" id="UP000447574">
    <property type="component" value="Unassembled WGS sequence"/>
</dbReference>
<dbReference type="AlphaFoldDB" id="A0A7X1WZL8"/>
<dbReference type="EMBL" id="WIWF01000173">
    <property type="protein sequence ID" value="MQT77631.1"/>
    <property type="molecule type" value="Genomic_DNA"/>
</dbReference>
<comment type="caution">
    <text evidence="1">The sequence shown here is derived from an EMBL/GenBank/DDBJ whole genome shotgun (WGS) entry which is preliminary data.</text>
</comment>
<dbReference type="SUPFAM" id="SSF103642">
    <property type="entry name" value="Sec-C motif"/>
    <property type="match status" value="1"/>
</dbReference>
<gene>
    <name evidence="1" type="ORF">GHO37_25575</name>
</gene>
<protein>
    <recommendedName>
        <fullName evidence="3">SEC-C domain-containing protein</fullName>
    </recommendedName>
</protein>
<accession>A0A7X1WZL8</accession>
<evidence type="ECO:0000313" key="1">
    <source>
        <dbReference type="EMBL" id="MQT77631.1"/>
    </source>
</evidence>
<dbReference type="Pfam" id="PF02810">
    <property type="entry name" value="SEC-C"/>
    <property type="match status" value="1"/>
</dbReference>
<reference evidence="1 2" key="1">
    <citation type="submission" date="2019-10" db="EMBL/GenBank/DDBJ databases">
        <title>Evaluation of single-gene subtyping targets for Pseudomonas.</title>
        <authorList>
            <person name="Reichler S.J."/>
            <person name="Orsi R.H."/>
            <person name="Wiedmann M."/>
            <person name="Martin N.H."/>
            <person name="Murphy S.I."/>
        </authorList>
    </citation>
    <scope>NUCLEOTIDE SEQUENCE [LARGE SCALE GENOMIC DNA]</scope>
    <source>
        <strain evidence="1 2">FSL R10-2932</strain>
    </source>
</reference>
<dbReference type="InterPro" id="IPR004027">
    <property type="entry name" value="SEC_C_motif"/>
</dbReference>
<name>A0A7X1WZL8_9PSED</name>
<evidence type="ECO:0000313" key="2">
    <source>
        <dbReference type="Proteomes" id="UP000447574"/>
    </source>
</evidence>
<dbReference type="Gene3D" id="3.10.450.50">
    <property type="match status" value="1"/>
</dbReference>
<proteinExistence type="predicted"/>
<organism evidence="1 2">
    <name type="scientific">Pseudomonas helleri</name>
    <dbReference type="NCBI Taxonomy" id="1608996"/>
    <lineage>
        <taxon>Bacteria</taxon>
        <taxon>Pseudomonadati</taxon>
        <taxon>Pseudomonadota</taxon>
        <taxon>Gammaproteobacteria</taxon>
        <taxon>Pseudomonadales</taxon>
        <taxon>Pseudomonadaceae</taxon>
        <taxon>Pseudomonas</taxon>
    </lineage>
</organism>
<evidence type="ECO:0008006" key="3">
    <source>
        <dbReference type="Google" id="ProtNLM"/>
    </source>
</evidence>
<sequence>MRCRSDIFMYVQRTIMTALGRNDPCWCKSGKKYKNCHLNMQSLPSVKPHVVTQALSSLNRTKTCSVPDSLRHECSSKIIKA</sequence>